<feature type="compositionally biased region" description="Basic residues" evidence="1">
    <location>
        <begin position="76"/>
        <end position="89"/>
    </location>
</feature>
<name>A0A8H8DGU9_9FUNG</name>
<evidence type="ECO:0000313" key="4">
    <source>
        <dbReference type="Proteomes" id="UP000673691"/>
    </source>
</evidence>
<feature type="signal peptide" evidence="2">
    <location>
        <begin position="1"/>
        <end position="18"/>
    </location>
</feature>
<keyword evidence="2" id="KW-0732">Signal</keyword>
<organism evidence="3 4">
    <name type="scientific">Olpidium bornovanus</name>
    <dbReference type="NCBI Taxonomy" id="278681"/>
    <lineage>
        <taxon>Eukaryota</taxon>
        <taxon>Fungi</taxon>
        <taxon>Fungi incertae sedis</taxon>
        <taxon>Olpidiomycota</taxon>
        <taxon>Olpidiomycotina</taxon>
        <taxon>Olpidiomycetes</taxon>
        <taxon>Olpidiales</taxon>
        <taxon>Olpidiaceae</taxon>
        <taxon>Olpidium</taxon>
    </lineage>
</organism>
<sequence length="187" mass="20949">FFFFFFFFPSEGAILAFAADYHRTHSYTHAHTTRTHTHAHSACGCRPTVCEREKEARRELRSASSQENMLRDATSRARRRQQQQPRRRPSAATGGIRQPNLAYTALAAVLALATAAAAIGPPTNSLRLFTMYEIAWVDPQTGQFGANMTFFRSTAASPAPGWGTLLTFRNKKIAVENFWDTEQFDAA</sequence>
<comment type="caution">
    <text evidence="3">The sequence shown here is derived from an EMBL/GenBank/DDBJ whole genome shotgun (WGS) entry which is preliminary data.</text>
</comment>
<gene>
    <name evidence="3" type="ORF">BJ554DRAFT_1756</name>
</gene>
<dbReference type="AlphaFoldDB" id="A0A8H8DGU9"/>
<feature type="chain" id="PRO_5034001456" evidence="2">
    <location>
        <begin position="19"/>
        <end position="187"/>
    </location>
</feature>
<dbReference type="EMBL" id="JAEFCI010008989">
    <property type="protein sequence ID" value="KAG5458094.1"/>
    <property type="molecule type" value="Genomic_DNA"/>
</dbReference>
<feature type="region of interest" description="Disordered" evidence="1">
    <location>
        <begin position="56"/>
        <end position="95"/>
    </location>
</feature>
<accession>A0A8H8DGU9</accession>
<protein>
    <submittedName>
        <fullName evidence="3">Uncharacterized protein</fullName>
    </submittedName>
</protein>
<evidence type="ECO:0000313" key="3">
    <source>
        <dbReference type="EMBL" id="KAG5458094.1"/>
    </source>
</evidence>
<evidence type="ECO:0000256" key="1">
    <source>
        <dbReference type="SAM" id="MobiDB-lite"/>
    </source>
</evidence>
<feature type="non-terminal residue" evidence="3">
    <location>
        <position position="1"/>
    </location>
</feature>
<proteinExistence type="predicted"/>
<feature type="non-terminal residue" evidence="3">
    <location>
        <position position="187"/>
    </location>
</feature>
<evidence type="ECO:0000256" key="2">
    <source>
        <dbReference type="SAM" id="SignalP"/>
    </source>
</evidence>
<dbReference type="Proteomes" id="UP000673691">
    <property type="component" value="Unassembled WGS sequence"/>
</dbReference>
<keyword evidence="4" id="KW-1185">Reference proteome</keyword>
<reference evidence="3 4" key="1">
    <citation type="journal article" name="Sci. Rep.">
        <title>Genome-scale phylogenetic analyses confirm Olpidium as the closest living zoosporic fungus to the non-flagellated, terrestrial fungi.</title>
        <authorList>
            <person name="Chang Y."/>
            <person name="Rochon D."/>
            <person name="Sekimoto S."/>
            <person name="Wang Y."/>
            <person name="Chovatia M."/>
            <person name="Sandor L."/>
            <person name="Salamov A."/>
            <person name="Grigoriev I.V."/>
            <person name="Stajich J.E."/>
            <person name="Spatafora J.W."/>
        </authorList>
    </citation>
    <scope>NUCLEOTIDE SEQUENCE [LARGE SCALE GENOMIC DNA]</scope>
    <source>
        <strain evidence="3">S191</strain>
    </source>
</reference>